<keyword evidence="3" id="KW-1185">Reference proteome</keyword>
<evidence type="ECO:0000313" key="3">
    <source>
        <dbReference type="Proteomes" id="UP001296993"/>
    </source>
</evidence>
<organism evidence="2 3">
    <name type="scientific">Paeniglutamicibacter kerguelensis</name>
    <dbReference type="NCBI Taxonomy" id="254788"/>
    <lineage>
        <taxon>Bacteria</taxon>
        <taxon>Bacillati</taxon>
        <taxon>Actinomycetota</taxon>
        <taxon>Actinomycetes</taxon>
        <taxon>Micrococcales</taxon>
        <taxon>Micrococcaceae</taxon>
        <taxon>Paeniglutamicibacter</taxon>
    </lineage>
</organism>
<dbReference type="RefSeq" id="WP_245356342.1">
    <property type="nucleotide sequence ID" value="NZ_BAAAJY010000002.1"/>
</dbReference>
<gene>
    <name evidence="2" type="ORF">JOF47_002202</name>
</gene>
<evidence type="ECO:0000313" key="2">
    <source>
        <dbReference type="EMBL" id="MBP2386691.1"/>
    </source>
</evidence>
<evidence type="ECO:0000256" key="1">
    <source>
        <dbReference type="SAM" id="Phobius"/>
    </source>
</evidence>
<proteinExistence type="predicted"/>
<sequence length="165" mass="17072">MVIDSTAIRSPAVRVGLMGFLVVAGYAVFGAVHVLVWNPLAAVPSATLAQIHAEMDWANESLATPLVMTWTVMGILLAAGVLAASLTRKISAARATTLNLLLIVLGAPSLMFASFPAGMGIADTFGISGGDYAPWGGLLYVTSAVALVLLAIQMVRRRPKPAQAG</sequence>
<feature type="transmembrane region" description="Helical" evidence="1">
    <location>
        <begin position="133"/>
        <end position="152"/>
    </location>
</feature>
<protein>
    <submittedName>
        <fullName evidence="2">Small neutral amino acid transporter SnatA (MarC family)</fullName>
    </submittedName>
</protein>
<dbReference type="Proteomes" id="UP001296993">
    <property type="component" value="Unassembled WGS sequence"/>
</dbReference>
<comment type="caution">
    <text evidence="2">The sequence shown here is derived from an EMBL/GenBank/DDBJ whole genome shotgun (WGS) entry which is preliminary data.</text>
</comment>
<accession>A0ABS4XDY5</accession>
<keyword evidence="1" id="KW-0812">Transmembrane</keyword>
<feature type="transmembrane region" description="Helical" evidence="1">
    <location>
        <begin position="67"/>
        <end position="86"/>
    </location>
</feature>
<keyword evidence="1" id="KW-0472">Membrane</keyword>
<reference evidence="2 3" key="1">
    <citation type="submission" date="2021-03" db="EMBL/GenBank/DDBJ databases">
        <title>Sequencing the genomes of 1000 actinobacteria strains.</title>
        <authorList>
            <person name="Klenk H.-P."/>
        </authorList>
    </citation>
    <scope>NUCLEOTIDE SEQUENCE [LARGE SCALE GENOMIC DNA]</scope>
    <source>
        <strain evidence="2 3">DSM 15797</strain>
    </source>
</reference>
<feature type="transmembrane region" description="Helical" evidence="1">
    <location>
        <begin position="12"/>
        <end position="36"/>
    </location>
</feature>
<keyword evidence="1" id="KW-1133">Transmembrane helix</keyword>
<dbReference type="EMBL" id="JAGIOF010000001">
    <property type="protein sequence ID" value="MBP2386691.1"/>
    <property type="molecule type" value="Genomic_DNA"/>
</dbReference>
<name>A0ABS4XDY5_9MICC</name>
<feature type="transmembrane region" description="Helical" evidence="1">
    <location>
        <begin position="98"/>
        <end position="121"/>
    </location>
</feature>